<proteinExistence type="inferred from homology"/>
<dbReference type="Pfam" id="PF08784">
    <property type="entry name" value="RPA_C"/>
    <property type="match status" value="1"/>
</dbReference>
<dbReference type="InterPro" id="IPR036388">
    <property type="entry name" value="WH-like_DNA-bd_sf"/>
</dbReference>
<dbReference type="InterPro" id="IPR036390">
    <property type="entry name" value="WH_DNA-bd_sf"/>
</dbReference>
<dbReference type="Proteomes" id="UP000807353">
    <property type="component" value="Unassembled WGS sequence"/>
</dbReference>
<dbReference type="AlphaFoldDB" id="A0A9P6CLC4"/>
<dbReference type="GO" id="GO:0005662">
    <property type="term" value="C:DNA replication factor A complex"/>
    <property type="evidence" value="ECO:0007669"/>
    <property type="project" value="TreeGrafter"/>
</dbReference>
<evidence type="ECO:0000259" key="7">
    <source>
        <dbReference type="Pfam" id="PF08784"/>
    </source>
</evidence>
<keyword evidence="3" id="KW-0235">DNA replication</keyword>
<dbReference type="GO" id="GO:0003697">
    <property type="term" value="F:single-stranded DNA binding"/>
    <property type="evidence" value="ECO:0007669"/>
    <property type="project" value="TreeGrafter"/>
</dbReference>
<dbReference type="InterPro" id="IPR012340">
    <property type="entry name" value="NA-bd_OB-fold"/>
</dbReference>
<dbReference type="GO" id="GO:0000724">
    <property type="term" value="P:double-strand break repair via homologous recombination"/>
    <property type="evidence" value="ECO:0007669"/>
    <property type="project" value="TreeGrafter"/>
</dbReference>
<evidence type="ECO:0000313" key="9">
    <source>
        <dbReference type="Proteomes" id="UP000807353"/>
    </source>
</evidence>
<protein>
    <recommendedName>
        <fullName evidence="7">Replication protein A C-terminal domain-containing protein</fullName>
    </recommendedName>
</protein>
<dbReference type="Gene3D" id="2.40.50.140">
    <property type="entry name" value="Nucleic acid-binding proteins"/>
    <property type="match status" value="1"/>
</dbReference>
<feature type="region of interest" description="Disordered" evidence="6">
    <location>
        <begin position="17"/>
        <end position="37"/>
    </location>
</feature>
<feature type="domain" description="Replication protein A C-terminal" evidence="7">
    <location>
        <begin position="183"/>
        <end position="262"/>
    </location>
</feature>
<dbReference type="CDD" id="cd04478">
    <property type="entry name" value="RPA2_DBD_D"/>
    <property type="match status" value="1"/>
</dbReference>
<evidence type="ECO:0000256" key="6">
    <source>
        <dbReference type="SAM" id="MobiDB-lite"/>
    </source>
</evidence>
<sequence length="269" mass="28738">MSQSDYYANGGGGFIQGGSPFSASGSPGGARKESSHSLRPLTIAQVIKATQAHTDAEWMVDDAEVGQVTLVGHVISIQPQATNCVYWIDDGTGRIEARHWVDSSSEEDTGKWGGIDESMCVRVTGSLKTFGQKRYVNATHIRASQDPHEIYFHILESIAVTLMIDRGPPSGSGAIGIGSTLADTNTSAYTSQSRPTATDQFSHLPPLQRSIARFILQQPSTDEGIHVAAIARAIGTAGDAQKISDALDKLMDEGLVYSTIDDSHFNIST</sequence>
<name>A0A9P6CLC4_9AGAR</name>
<dbReference type="InterPro" id="IPR014892">
    <property type="entry name" value="RPA_C"/>
</dbReference>
<dbReference type="GO" id="GO:0006260">
    <property type="term" value="P:DNA replication"/>
    <property type="evidence" value="ECO:0007669"/>
    <property type="project" value="UniProtKB-KW"/>
</dbReference>
<dbReference type="OrthoDB" id="25571at2759"/>
<comment type="caution">
    <text evidence="8">The sequence shown here is derived from an EMBL/GenBank/DDBJ whole genome shotgun (WGS) entry which is preliminary data.</text>
</comment>
<dbReference type="GO" id="GO:0035861">
    <property type="term" value="C:site of double-strand break"/>
    <property type="evidence" value="ECO:0007669"/>
    <property type="project" value="TreeGrafter"/>
</dbReference>
<dbReference type="EMBL" id="MU150252">
    <property type="protein sequence ID" value="KAF9464769.1"/>
    <property type="molecule type" value="Genomic_DNA"/>
</dbReference>
<dbReference type="InterPro" id="IPR040260">
    <property type="entry name" value="RFA2-like"/>
</dbReference>
<dbReference type="Gene3D" id="1.10.10.10">
    <property type="entry name" value="Winged helix-like DNA-binding domain superfamily/Winged helix DNA-binding domain"/>
    <property type="match status" value="1"/>
</dbReference>
<evidence type="ECO:0000256" key="4">
    <source>
        <dbReference type="ARBA" id="ARBA00023125"/>
    </source>
</evidence>
<dbReference type="InterPro" id="IPR014646">
    <property type="entry name" value="Rfa2/RPA32"/>
</dbReference>
<dbReference type="GO" id="GO:0006289">
    <property type="term" value="P:nucleotide-excision repair"/>
    <property type="evidence" value="ECO:0007669"/>
    <property type="project" value="TreeGrafter"/>
</dbReference>
<dbReference type="PANTHER" id="PTHR13989:SF16">
    <property type="entry name" value="REPLICATION PROTEIN A2"/>
    <property type="match status" value="1"/>
</dbReference>
<comment type="similarity">
    <text evidence="2">Belongs to the replication factor A protein 2 family.</text>
</comment>
<dbReference type="SUPFAM" id="SSF50249">
    <property type="entry name" value="Nucleic acid-binding proteins"/>
    <property type="match status" value="1"/>
</dbReference>
<dbReference type="PANTHER" id="PTHR13989">
    <property type="entry name" value="REPLICATION PROTEIN A-RELATED"/>
    <property type="match status" value="1"/>
</dbReference>
<evidence type="ECO:0000256" key="2">
    <source>
        <dbReference type="ARBA" id="ARBA00007815"/>
    </source>
</evidence>
<reference evidence="8" key="1">
    <citation type="submission" date="2020-11" db="EMBL/GenBank/DDBJ databases">
        <authorList>
            <consortium name="DOE Joint Genome Institute"/>
            <person name="Ahrendt S."/>
            <person name="Riley R."/>
            <person name="Andreopoulos W."/>
            <person name="Labutti K."/>
            <person name="Pangilinan J."/>
            <person name="Ruiz-Duenas F.J."/>
            <person name="Barrasa J.M."/>
            <person name="Sanchez-Garcia M."/>
            <person name="Camarero S."/>
            <person name="Miyauchi S."/>
            <person name="Serrano A."/>
            <person name="Linde D."/>
            <person name="Babiker R."/>
            <person name="Drula E."/>
            <person name="Ayuso-Fernandez I."/>
            <person name="Pacheco R."/>
            <person name="Padilla G."/>
            <person name="Ferreira P."/>
            <person name="Barriuso J."/>
            <person name="Kellner H."/>
            <person name="Castanera R."/>
            <person name="Alfaro M."/>
            <person name="Ramirez L."/>
            <person name="Pisabarro A.G."/>
            <person name="Kuo A."/>
            <person name="Tritt A."/>
            <person name="Lipzen A."/>
            <person name="He G."/>
            <person name="Yan M."/>
            <person name="Ng V."/>
            <person name="Cullen D."/>
            <person name="Martin F."/>
            <person name="Rosso M.-N."/>
            <person name="Henrissat B."/>
            <person name="Hibbett D."/>
            <person name="Martinez A.T."/>
            <person name="Grigoriev I.V."/>
        </authorList>
    </citation>
    <scope>NUCLEOTIDE SEQUENCE</scope>
    <source>
        <strain evidence="8">CBS 247.69</strain>
    </source>
</reference>
<organism evidence="8 9">
    <name type="scientific">Collybia nuda</name>
    <dbReference type="NCBI Taxonomy" id="64659"/>
    <lineage>
        <taxon>Eukaryota</taxon>
        <taxon>Fungi</taxon>
        <taxon>Dikarya</taxon>
        <taxon>Basidiomycota</taxon>
        <taxon>Agaricomycotina</taxon>
        <taxon>Agaricomycetes</taxon>
        <taxon>Agaricomycetidae</taxon>
        <taxon>Agaricales</taxon>
        <taxon>Tricholomatineae</taxon>
        <taxon>Clitocybaceae</taxon>
        <taxon>Collybia</taxon>
    </lineage>
</organism>
<keyword evidence="4" id="KW-0238">DNA-binding</keyword>
<accession>A0A9P6CLC4</accession>
<evidence type="ECO:0000256" key="5">
    <source>
        <dbReference type="ARBA" id="ARBA00023242"/>
    </source>
</evidence>
<dbReference type="PIRSF" id="PIRSF036949">
    <property type="entry name" value="RPA32"/>
    <property type="match status" value="1"/>
</dbReference>
<dbReference type="SUPFAM" id="SSF46785">
    <property type="entry name" value="Winged helix' DNA-binding domain"/>
    <property type="match status" value="1"/>
</dbReference>
<keyword evidence="5" id="KW-0539">Nucleus</keyword>
<comment type="subcellular location">
    <subcellularLocation>
        <location evidence="1">Nucleus</location>
    </subcellularLocation>
</comment>
<gene>
    <name evidence="8" type="ORF">BDZ94DRAFT_1216078</name>
</gene>
<evidence type="ECO:0000256" key="3">
    <source>
        <dbReference type="ARBA" id="ARBA00022705"/>
    </source>
</evidence>
<evidence type="ECO:0000313" key="8">
    <source>
        <dbReference type="EMBL" id="KAF9464769.1"/>
    </source>
</evidence>
<keyword evidence="9" id="KW-1185">Reference proteome</keyword>
<dbReference type="GO" id="GO:0000781">
    <property type="term" value="C:chromosome, telomeric region"/>
    <property type="evidence" value="ECO:0007669"/>
    <property type="project" value="TreeGrafter"/>
</dbReference>
<evidence type="ECO:0000256" key="1">
    <source>
        <dbReference type="ARBA" id="ARBA00004123"/>
    </source>
</evidence>